<comment type="caution">
    <text evidence="3">The sequence shown here is derived from an EMBL/GenBank/DDBJ whole genome shotgun (WGS) entry which is preliminary data.</text>
</comment>
<dbReference type="GO" id="GO:0006629">
    <property type="term" value="P:lipid metabolic process"/>
    <property type="evidence" value="ECO:0007669"/>
    <property type="project" value="InterPro"/>
</dbReference>
<dbReference type="Pfam" id="PF00487">
    <property type="entry name" value="FA_desaturase"/>
    <property type="match status" value="1"/>
</dbReference>
<organism evidence="3 4">
    <name type="scientific">Aurantiacibacter arachoides</name>
    <dbReference type="NCBI Taxonomy" id="1850444"/>
    <lineage>
        <taxon>Bacteria</taxon>
        <taxon>Pseudomonadati</taxon>
        <taxon>Pseudomonadota</taxon>
        <taxon>Alphaproteobacteria</taxon>
        <taxon>Sphingomonadales</taxon>
        <taxon>Erythrobacteraceae</taxon>
        <taxon>Aurantiacibacter</taxon>
    </lineage>
</organism>
<evidence type="ECO:0000259" key="2">
    <source>
        <dbReference type="Pfam" id="PF00487"/>
    </source>
</evidence>
<keyword evidence="4" id="KW-1185">Reference proteome</keyword>
<dbReference type="GO" id="GO:0016020">
    <property type="term" value="C:membrane"/>
    <property type="evidence" value="ECO:0007669"/>
    <property type="project" value="TreeGrafter"/>
</dbReference>
<protein>
    <submittedName>
        <fullName evidence="3">Fatty acid desaturase</fullName>
    </submittedName>
</protein>
<dbReference type="CDD" id="cd03507">
    <property type="entry name" value="Delta12-FADS-like"/>
    <property type="match status" value="1"/>
</dbReference>
<dbReference type="EMBL" id="WTYH01000001">
    <property type="protein sequence ID" value="MXO93535.1"/>
    <property type="molecule type" value="Genomic_DNA"/>
</dbReference>
<feature type="domain" description="Fatty acid desaturase" evidence="2">
    <location>
        <begin position="54"/>
        <end position="292"/>
    </location>
</feature>
<dbReference type="GO" id="GO:0016717">
    <property type="term" value="F:oxidoreductase activity, acting on paired donors, with oxidation of a pair of donors resulting in the reduction of molecular oxygen to two molecules of water"/>
    <property type="evidence" value="ECO:0007669"/>
    <property type="project" value="TreeGrafter"/>
</dbReference>
<reference evidence="3 4" key="1">
    <citation type="submission" date="2019-12" db="EMBL/GenBank/DDBJ databases">
        <title>Genomic-based taxomic classification of the family Erythrobacteraceae.</title>
        <authorList>
            <person name="Xu L."/>
        </authorList>
    </citation>
    <scope>NUCLEOTIDE SEQUENCE [LARGE SCALE GENOMIC DNA]</scope>
    <source>
        <strain evidence="3 4">RC4-10-4</strain>
    </source>
</reference>
<accession>A0A845A070</accession>
<proteinExistence type="predicted"/>
<dbReference type="OrthoDB" id="9792534at2"/>
<feature type="transmembrane region" description="Helical" evidence="1">
    <location>
        <begin position="179"/>
        <end position="199"/>
    </location>
</feature>
<dbReference type="Proteomes" id="UP000460626">
    <property type="component" value="Unassembled WGS sequence"/>
</dbReference>
<keyword evidence="1" id="KW-0472">Membrane</keyword>
<evidence type="ECO:0000313" key="4">
    <source>
        <dbReference type="Proteomes" id="UP000460626"/>
    </source>
</evidence>
<dbReference type="AlphaFoldDB" id="A0A845A070"/>
<evidence type="ECO:0000256" key="1">
    <source>
        <dbReference type="SAM" id="Phobius"/>
    </source>
</evidence>
<feature type="transmembrane region" description="Helical" evidence="1">
    <location>
        <begin position="50"/>
        <end position="69"/>
    </location>
</feature>
<keyword evidence="1" id="KW-0812">Transmembrane</keyword>
<sequence>MTSVDPRQLVKDLRAFVAPRPSRSLFELAITLVPFLLLNGLMLVAVKSGYFFALIVTVPAGLLLLRLFLIQHDCGHGAFLKKRPSNDWLGRALGVLTLTPYDCWRRSHALHHAGTGNLDARGFGDIDTLTVREYLDRSRAGRLRYRFYRHPLVLFGIGPAYLFLLRHRLPIGLMKAGRIYWISAMATNLATALLLTALIYQFGISVVLLTLLPVLLIAAMVGVWLFYIQHQFEEAHWNVGAEWSFHDAALRGSSHLELPAVLRWFTANIGIHHVHHLVSRIPFYRLPEVLEKFPHLSGINRFTALDTLGTINLVLWDEEQRRLVSFDRATTASRT</sequence>
<gene>
    <name evidence="3" type="ORF">GRI62_07940</name>
</gene>
<feature type="transmembrane region" description="Helical" evidence="1">
    <location>
        <begin position="206"/>
        <end position="227"/>
    </location>
</feature>
<dbReference type="InterPro" id="IPR005804">
    <property type="entry name" value="FA_desaturase_dom"/>
</dbReference>
<dbReference type="RefSeq" id="WP_131452799.1">
    <property type="nucleotide sequence ID" value="NZ_BMJK01000001.1"/>
</dbReference>
<name>A0A845A070_9SPHN</name>
<evidence type="ECO:0000313" key="3">
    <source>
        <dbReference type="EMBL" id="MXO93535.1"/>
    </source>
</evidence>
<feature type="transmembrane region" description="Helical" evidence="1">
    <location>
        <begin position="24"/>
        <end position="44"/>
    </location>
</feature>
<dbReference type="PANTHER" id="PTHR19353">
    <property type="entry name" value="FATTY ACID DESATURASE 2"/>
    <property type="match status" value="1"/>
</dbReference>
<dbReference type="PANTHER" id="PTHR19353:SF73">
    <property type="entry name" value="FATTY ACID DESATURASE"/>
    <property type="match status" value="1"/>
</dbReference>
<keyword evidence="1" id="KW-1133">Transmembrane helix</keyword>
<feature type="transmembrane region" description="Helical" evidence="1">
    <location>
        <begin position="147"/>
        <end position="167"/>
    </location>
</feature>
<dbReference type="InterPro" id="IPR012171">
    <property type="entry name" value="Fatty_acid_desaturase"/>
</dbReference>